<feature type="domain" description="TPM" evidence="2">
    <location>
        <begin position="59"/>
        <end position="182"/>
    </location>
</feature>
<dbReference type="PANTHER" id="PTHR30373:SF2">
    <property type="entry name" value="UPF0603 PROTEIN YGCG"/>
    <property type="match status" value="1"/>
</dbReference>
<evidence type="ECO:0000256" key="1">
    <source>
        <dbReference type="SAM" id="Phobius"/>
    </source>
</evidence>
<reference evidence="3" key="1">
    <citation type="submission" date="2009-10" db="EMBL/GenBank/DDBJ databases">
        <title>Diversity of trophic interactions inside an arsenic-rich microbial ecosystem.</title>
        <authorList>
            <person name="Bertin P.N."/>
            <person name="Heinrich-Salmeron A."/>
            <person name="Pelletier E."/>
            <person name="Goulhen-Chollet F."/>
            <person name="Arsene-Ploetze F."/>
            <person name="Gallien S."/>
            <person name="Calteau A."/>
            <person name="Vallenet D."/>
            <person name="Casiot C."/>
            <person name="Chane-Woon-Ming B."/>
            <person name="Giloteaux L."/>
            <person name="Barakat M."/>
            <person name="Bonnefoy V."/>
            <person name="Bruneel O."/>
            <person name="Chandler M."/>
            <person name="Cleiss J."/>
            <person name="Duran R."/>
            <person name="Elbaz-Poulichet F."/>
            <person name="Fonknechten N."/>
            <person name="Lauga B."/>
            <person name="Mornico D."/>
            <person name="Ortet P."/>
            <person name="Schaeffer C."/>
            <person name="Siguier P."/>
            <person name="Alexander Thil Smith A."/>
            <person name="Van Dorsselaer A."/>
            <person name="Weissenbach J."/>
            <person name="Medigue C."/>
            <person name="Le Paslier D."/>
        </authorList>
    </citation>
    <scope>NUCLEOTIDE SEQUENCE</scope>
</reference>
<keyword evidence="1" id="KW-0472">Membrane</keyword>
<keyword evidence="1" id="KW-0812">Transmembrane</keyword>
<dbReference type="InterPro" id="IPR007621">
    <property type="entry name" value="TPM_dom"/>
</dbReference>
<evidence type="ECO:0000313" key="3">
    <source>
        <dbReference type="EMBL" id="CBI00252.1"/>
    </source>
</evidence>
<dbReference type="Pfam" id="PF04536">
    <property type="entry name" value="TPM_phosphatase"/>
    <property type="match status" value="1"/>
</dbReference>
<dbReference type="AlphaFoldDB" id="E6PZ93"/>
<keyword evidence="1" id="KW-1133">Transmembrane helix</keyword>
<gene>
    <name evidence="3" type="ORF">CARN3_1258</name>
</gene>
<organism evidence="3">
    <name type="scientific">mine drainage metagenome</name>
    <dbReference type="NCBI Taxonomy" id="410659"/>
    <lineage>
        <taxon>unclassified sequences</taxon>
        <taxon>metagenomes</taxon>
        <taxon>ecological metagenomes</taxon>
    </lineage>
</organism>
<dbReference type="Gene3D" id="3.10.310.50">
    <property type="match status" value="1"/>
</dbReference>
<feature type="transmembrane region" description="Helical" evidence="1">
    <location>
        <begin position="237"/>
        <end position="257"/>
    </location>
</feature>
<sequence length="284" mass="29219">MIARPLRSASTGLAARLTTRFATRLLTRPGICLAASLLLFAALARAERVQNLSAPTDYVSDFAHVLDPAAIAHLDSICSQLDHGKSNAQVAIVTVHNLDGDDKADFANRLEEKWKVGRKGSDRGVLMLFSIDDHQYWIEVGYGLEGILPDGKVGDIGRIMVPALKAGDYDGAVTSGLVQVAQVIATDAGATLTDANPYPDQELAPVRRHAISPLGLVIRIVIVLAVLIFLGSRGLFGLFLGMLMGGGFGGGFGGGGFGGGDSGGGGFGGFGGGESGGGGAGGDW</sequence>
<feature type="transmembrane region" description="Helical" evidence="1">
    <location>
        <begin position="210"/>
        <end position="230"/>
    </location>
</feature>
<comment type="caution">
    <text evidence="3">The sequence shown here is derived from an EMBL/GenBank/DDBJ whole genome shotgun (WGS) entry which is preliminary data.</text>
</comment>
<dbReference type="EMBL" id="CABN01000111">
    <property type="protein sequence ID" value="CBI00252.1"/>
    <property type="molecule type" value="Genomic_DNA"/>
</dbReference>
<name>E6PZ93_9ZZZZ</name>
<proteinExistence type="predicted"/>
<dbReference type="PANTHER" id="PTHR30373">
    <property type="entry name" value="UPF0603 PROTEIN YGCG"/>
    <property type="match status" value="1"/>
</dbReference>
<protein>
    <recommendedName>
        <fullName evidence="2">TPM domain-containing protein</fullName>
    </recommendedName>
</protein>
<evidence type="ECO:0000259" key="2">
    <source>
        <dbReference type="Pfam" id="PF04536"/>
    </source>
</evidence>
<accession>E6PZ93</accession>